<keyword evidence="3 5" id="KW-0808">Transferase</keyword>
<dbReference type="GO" id="GO:0005737">
    <property type="term" value="C:cytoplasm"/>
    <property type="evidence" value="ECO:0007669"/>
    <property type="project" value="UniProtKB-SubCell"/>
</dbReference>
<comment type="subcellular location">
    <subcellularLocation>
        <location evidence="5">Cytoplasm</location>
    </subcellularLocation>
</comment>
<dbReference type="HAMAP" id="MF_01107">
    <property type="entry name" value="ArgD_aminotrans_3"/>
    <property type="match status" value="1"/>
</dbReference>
<organism evidence="6 7">
    <name type="scientific">Lutibacter flavus</name>
    <dbReference type="NCBI Taxonomy" id="691689"/>
    <lineage>
        <taxon>Bacteria</taxon>
        <taxon>Pseudomonadati</taxon>
        <taxon>Bacteroidota</taxon>
        <taxon>Flavobacteriia</taxon>
        <taxon>Flavobacteriales</taxon>
        <taxon>Flavobacteriaceae</taxon>
        <taxon>Lutibacter</taxon>
    </lineage>
</organism>
<dbReference type="InterPro" id="IPR049704">
    <property type="entry name" value="Aminotrans_3_PPA_site"/>
</dbReference>
<name>A0A238ZAF6_9FLAO</name>
<evidence type="ECO:0000256" key="3">
    <source>
        <dbReference type="ARBA" id="ARBA00022679"/>
    </source>
</evidence>
<dbReference type="Gene3D" id="3.90.1150.10">
    <property type="entry name" value="Aspartate Aminotransferase, domain 1"/>
    <property type="match status" value="1"/>
</dbReference>
<dbReference type="FunFam" id="3.40.640.10:FF:000004">
    <property type="entry name" value="Acetylornithine aminotransferase"/>
    <property type="match status" value="1"/>
</dbReference>
<dbReference type="InterPro" id="IPR050103">
    <property type="entry name" value="Class-III_PLP-dep_AT"/>
</dbReference>
<feature type="binding site" evidence="5">
    <location>
        <position position="280"/>
    </location>
    <ligand>
        <name>N(2)-acetyl-L-ornithine</name>
        <dbReference type="ChEBI" id="CHEBI:57805"/>
    </ligand>
</feature>
<evidence type="ECO:0000313" key="7">
    <source>
        <dbReference type="Proteomes" id="UP000198412"/>
    </source>
</evidence>
<accession>A0A238ZAF6</accession>
<dbReference type="GO" id="GO:0042802">
    <property type="term" value="F:identical protein binding"/>
    <property type="evidence" value="ECO:0007669"/>
    <property type="project" value="TreeGrafter"/>
</dbReference>
<feature type="binding site" evidence="5">
    <location>
        <position position="139"/>
    </location>
    <ligand>
        <name>pyridoxal 5'-phosphate</name>
        <dbReference type="ChEBI" id="CHEBI:597326"/>
    </ligand>
</feature>
<feature type="binding site" evidence="5">
    <location>
        <position position="142"/>
    </location>
    <ligand>
        <name>N(2)-acetyl-L-ornithine</name>
        <dbReference type="ChEBI" id="CHEBI:57805"/>
    </ligand>
</feature>
<feature type="binding site" evidence="5">
    <location>
        <begin position="108"/>
        <end position="109"/>
    </location>
    <ligand>
        <name>pyridoxal 5'-phosphate</name>
        <dbReference type="ChEBI" id="CHEBI:597326"/>
    </ligand>
</feature>
<comment type="similarity">
    <text evidence="5">Belongs to the class-III pyridoxal-phosphate-dependent aminotransferase family. ArgD subfamily.</text>
</comment>
<dbReference type="Proteomes" id="UP000198412">
    <property type="component" value="Unassembled WGS sequence"/>
</dbReference>
<sequence>MTKKLNKTYNELDKKYYLQTFKRYPLTFDYGKGSHIWDVEGNEYIDMLGGIAVNSVGHCHPKVVKAIQEQAAKLIHISNFYLSEPQVMLSKKLVELSGLDRVFFTNSGAESVEGAIKIARKYAHSIGRGGTIISFENSFHGRTMATIATGKKAYQKGFEPIPQGFSQVPFNNIEAIKKATDNNTAAIIIEPIQGEGGVNSVDKTFLIELRAFCDDQNIVLIFDEIQCGIGRTGKMFAKEHFGVEPDIMTLAKALGSGVPIGAILSNEKVSSAIEFGDHGTTFGGNPLVCAASLATIEVIEAENLLQQAEEKGNWLKSKIEGMKNPDIKEVRGKGLMIGVEFNFETKPLVLKMLENGVLANATADKVLRLVPPLNISYEDMEKVMNVLIKSLKELKENG</sequence>
<evidence type="ECO:0000256" key="2">
    <source>
        <dbReference type="ARBA" id="ARBA00022605"/>
    </source>
</evidence>
<dbReference type="InterPro" id="IPR015422">
    <property type="entry name" value="PyrdxlP-dep_Trfase_small"/>
</dbReference>
<keyword evidence="5" id="KW-0963">Cytoplasm</keyword>
<evidence type="ECO:0000256" key="5">
    <source>
        <dbReference type="HAMAP-Rule" id="MF_01107"/>
    </source>
</evidence>
<dbReference type="OrthoDB" id="730777at2"/>
<comment type="miscellaneous">
    <text evidence="5">May also have succinyldiaminopimelate aminotransferase activity, thus carrying out the corresponding step in lysine biosynthesis.</text>
</comment>
<dbReference type="CDD" id="cd00610">
    <property type="entry name" value="OAT_like"/>
    <property type="match status" value="1"/>
</dbReference>
<dbReference type="PANTHER" id="PTHR11986">
    <property type="entry name" value="AMINOTRANSFERASE CLASS III"/>
    <property type="match status" value="1"/>
</dbReference>
<reference evidence="7" key="1">
    <citation type="submission" date="2017-06" db="EMBL/GenBank/DDBJ databases">
        <authorList>
            <person name="Varghese N."/>
            <person name="Submissions S."/>
        </authorList>
    </citation>
    <scope>NUCLEOTIDE SEQUENCE [LARGE SCALE GENOMIC DNA]</scope>
    <source>
        <strain evidence="7">DSM 27993</strain>
    </source>
</reference>
<keyword evidence="2 5" id="KW-0028">Amino-acid biosynthesis</keyword>
<dbReference type="UniPathway" id="UPA00068">
    <property type="reaction ID" value="UER00109"/>
</dbReference>
<keyword evidence="4 5" id="KW-0663">Pyridoxal phosphate</keyword>
<keyword evidence="5" id="KW-0055">Arginine biosynthesis</keyword>
<dbReference type="GO" id="GO:0003992">
    <property type="term" value="F:N2-acetyl-L-ornithine:2-oxoglutarate 5-aminotransferase activity"/>
    <property type="evidence" value="ECO:0007669"/>
    <property type="project" value="UniProtKB-UniRule"/>
</dbReference>
<dbReference type="GO" id="GO:0030170">
    <property type="term" value="F:pyridoxal phosphate binding"/>
    <property type="evidence" value="ECO:0007669"/>
    <property type="project" value="InterPro"/>
</dbReference>
<comment type="subunit">
    <text evidence="5">Homodimer.</text>
</comment>
<comment type="cofactor">
    <cofactor evidence="5">
        <name>pyridoxal 5'-phosphate</name>
        <dbReference type="ChEBI" id="CHEBI:597326"/>
    </cofactor>
    <text evidence="5">Binds 1 pyridoxal phosphate per subunit.</text>
</comment>
<protein>
    <recommendedName>
        <fullName evidence="5">Acetylornithine aminotransferase</fullName>
        <shortName evidence="5">ACOAT</shortName>
        <ecNumber evidence="5">2.6.1.11</ecNumber>
    </recommendedName>
</protein>
<keyword evidence="1 5" id="KW-0032">Aminotransferase</keyword>
<dbReference type="InterPro" id="IPR015424">
    <property type="entry name" value="PyrdxlP-dep_Trfase"/>
</dbReference>
<keyword evidence="7" id="KW-1185">Reference proteome</keyword>
<dbReference type="GO" id="GO:0006526">
    <property type="term" value="P:L-arginine biosynthetic process"/>
    <property type="evidence" value="ECO:0007669"/>
    <property type="project" value="UniProtKB-UniRule"/>
</dbReference>
<evidence type="ECO:0000313" key="6">
    <source>
        <dbReference type="EMBL" id="SNR80525.1"/>
    </source>
</evidence>
<dbReference type="NCBIfam" id="NF002325">
    <property type="entry name" value="PRK01278.1"/>
    <property type="match status" value="1"/>
</dbReference>
<dbReference type="RefSeq" id="WP_089379453.1">
    <property type="nucleotide sequence ID" value="NZ_FZNX01000006.1"/>
</dbReference>
<dbReference type="Pfam" id="PF00202">
    <property type="entry name" value="Aminotran_3"/>
    <property type="match status" value="1"/>
</dbReference>
<dbReference type="NCBIfam" id="TIGR00707">
    <property type="entry name" value="argD"/>
    <property type="match status" value="1"/>
</dbReference>
<dbReference type="PANTHER" id="PTHR11986:SF79">
    <property type="entry name" value="ACETYLORNITHINE AMINOTRANSFERASE, MITOCHONDRIAL"/>
    <property type="match status" value="1"/>
</dbReference>
<dbReference type="Gene3D" id="3.40.640.10">
    <property type="entry name" value="Type I PLP-dependent aspartate aminotransferase-like (Major domain)"/>
    <property type="match status" value="1"/>
</dbReference>
<evidence type="ECO:0000256" key="1">
    <source>
        <dbReference type="ARBA" id="ARBA00022576"/>
    </source>
</evidence>
<dbReference type="EMBL" id="FZNX01000006">
    <property type="protein sequence ID" value="SNR80525.1"/>
    <property type="molecule type" value="Genomic_DNA"/>
</dbReference>
<feature type="binding site" evidence="5">
    <location>
        <position position="281"/>
    </location>
    <ligand>
        <name>pyridoxal 5'-phosphate</name>
        <dbReference type="ChEBI" id="CHEBI:597326"/>
    </ligand>
</feature>
<dbReference type="InterPro" id="IPR004636">
    <property type="entry name" value="AcOrn/SuccOrn_fam"/>
</dbReference>
<feature type="modified residue" description="N6-(pyridoxal phosphate)lysine" evidence="5">
    <location>
        <position position="252"/>
    </location>
</feature>
<gene>
    <name evidence="5" type="primary">argD</name>
    <name evidence="6" type="ORF">SAMN04488111_3200</name>
</gene>
<feature type="binding site" evidence="5">
    <location>
        <begin position="223"/>
        <end position="226"/>
    </location>
    <ligand>
        <name>pyridoxal 5'-phosphate</name>
        <dbReference type="ChEBI" id="CHEBI:597326"/>
    </ligand>
</feature>
<evidence type="ECO:0000256" key="4">
    <source>
        <dbReference type="ARBA" id="ARBA00022898"/>
    </source>
</evidence>
<dbReference type="InterPro" id="IPR015421">
    <property type="entry name" value="PyrdxlP-dep_Trfase_major"/>
</dbReference>
<dbReference type="EC" id="2.6.1.11" evidence="5"/>
<comment type="pathway">
    <text evidence="5">Amino-acid biosynthesis; L-arginine biosynthesis; N(2)-acetyl-L-ornithine from L-glutamate: step 4/4.</text>
</comment>
<dbReference type="AlphaFoldDB" id="A0A238ZAF6"/>
<comment type="catalytic activity">
    <reaction evidence="5">
        <text>N(2)-acetyl-L-ornithine + 2-oxoglutarate = N-acetyl-L-glutamate 5-semialdehyde + L-glutamate</text>
        <dbReference type="Rhea" id="RHEA:18049"/>
        <dbReference type="ChEBI" id="CHEBI:16810"/>
        <dbReference type="ChEBI" id="CHEBI:29123"/>
        <dbReference type="ChEBI" id="CHEBI:29985"/>
        <dbReference type="ChEBI" id="CHEBI:57805"/>
        <dbReference type="EC" id="2.6.1.11"/>
    </reaction>
</comment>
<dbReference type="SUPFAM" id="SSF53383">
    <property type="entry name" value="PLP-dependent transferases"/>
    <property type="match status" value="1"/>
</dbReference>
<dbReference type="PROSITE" id="PS00600">
    <property type="entry name" value="AA_TRANSFER_CLASS_3"/>
    <property type="match status" value="1"/>
</dbReference>
<dbReference type="InterPro" id="IPR005814">
    <property type="entry name" value="Aminotrans_3"/>
</dbReference>
<dbReference type="PIRSF" id="PIRSF000521">
    <property type="entry name" value="Transaminase_4ab_Lys_Orn"/>
    <property type="match status" value="1"/>
</dbReference>
<proteinExistence type="inferred from homology"/>